<dbReference type="SUPFAM" id="SSF110849">
    <property type="entry name" value="ParB/Sulfiredoxin"/>
    <property type="match status" value="1"/>
</dbReference>
<dbReference type="Proteomes" id="UP000276178">
    <property type="component" value="Unassembled WGS sequence"/>
</dbReference>
<dbReference type="InterPro" id="IPR023098">
    <property type="entry name" value="SerK/SbnI_C"/>
</dbReference>
<proteinExistence type="predicted"/>
<dbReference type="Gene3D" id="3.30.1760.10">
    <property type="entry name" value="Conserved hypothetical protein from pyrococcus furiosus pfu- 392566-001, domain 2"/>
    <property type="match status" value="1"/>
</dbReference>
<gene>
    <name evidence="6" type="ORF">EB820_01795</name>
</gene>
<accession>A0A3M8BDC3</accession>
<dbReference type="SMART" id="SM00470">
    <property type="entry name" value="ParB"/>
    <property type="match status" value="1"/>
</dbReference>
<evidence type="ECO:0000256" key="4">
    <source>
        <dbReference type="ARBA" id="ARBA00022840"/>
    </source>
</evidence>
<dbReference type="Pfam" id="PF02195">
    <property type="entry name" value="ParB_N"/>
    <property type="match status" value="1"/>
</dbReference>
<protein>
    <submittedName>
        <fullName evidence="6">Transcriptional regulator</fullName>
    </submittedName>
</protein>
<dbReference type="AlphaFoldDB" id="A0A3M8BDC3"/>
<organism evidence="6 7">
    <name type="scientific">Brevibacillus agri</name>
    <dbReference type="NCBI Taxonomy" id="51101"/>
    <lineage>
        <taxon>Bacteria</taxon>
        <taxon>Bacillati</taxon>
        <taxon>Bacillota</taxon>
        <taxon>Bacilli</taxon>
        <taxon>Bacillales</taxon>
        <taxon>Paenibacillaceae</taxon>
        <taxon>Brevibacillus</taxon>
    </lineage>
</organism>
<dbReference type="InterPro" id="IPR037953">
    <property type="entry name" value="SbnI-like_N"/>
</dbReference>
<dbReference type="InterPro" id="IPR036086">
    <property type="entry name" value="ParB/Sulfiredoxin_sf"/>
</dbReference>
<evidence type="ECO:0000313" key="7">
    <source>
        <dbReference type="Proteomes" id="UP000276178"/>
    </source>
</evidence>
<evidence type="ECO:0000256" key="3">
    <source>
        <dbReference type="ARBA" id="ARBA00022777"/>
    </source>
</evidence>
<dbReference type="Gene3D" id="3.90.1530.10">
    <property type="entry name" value="Conserved hypothetical protein from pyrococcus furiosus pfu- 392566-001, ParB domain"/>
    <property type="match status" value="1"/>
</dbReference>
<keyword evidence="3" id="KW-0418">Kinase</keyword>
<dbReference type="GO" id="GO:0005524">
    <property type="term" value="F:ATP binding"/>
    <property type="evidence" value="ECO:0007669"/>
    <property type="project" value="UniProtKB-KW"/>
</dbReference>
<dbReference type="EMBL" id="RHHN01000008">
    <property type="protein sequence ID" value="RNB60885.1"/>
    <property type="molecule type" value="Genomic_DNA"/>
</dbReference>
<dbReference type="PIRSF" id="PIRSF032543">
    <property type="entry name" value="UCP032543_ParB-like"/>
    <property type="match status" value="1"/>
</dbReference>
<dbReference type="CDD" id="cd16388">
    <property type="entry name" value="SbnI_like_N"/>
    <property type="match status" value="1"/>
</dbReference>
<comment type="caution">
    <text evidence="6">The sequence shown here is derived from an EMBL/GenBank/DDBJ whole genome shotgun (WGS) entry which is preliminary data.</text>
</comment>
<reference evidence="6 7" key="1">
    <citation type="submission" date="2018-10" db="EMBL/GenBank/DDBJ databases">
        <title>Phylogenomics of Brevibacillus.</title>
        <authorList>
            <person name="Dunlap C."/>
        </authorList>
    </citation>
    <scope>NUCLEOTIDE SEQUENCE [LARGE SCALE GENOMIC DNA]</scope>
    <source>
        <strain evidence="6 7">NRRL NRS 1219</strain>
    </source>
</reference>
<dbReference type="OrthoDB" id="2380647at2"/>
<evidence type="ECO:0000256" key="2">
    <source>
        <dbReference type="ARBA" id="ARBA00022741"/>
    </source>
</evidence>
<sequence length="272" mass="31454">MRRNKRVNHVLSSIQVVDSDQVCLHEDHEPNRLDDTCQSISQQGMLLHPPIARRMQDGRYLILDGAHRTAALQKIGCRRIPVQVVTDADYQLEAWAHLVPFRPWLNGLLQHDAFSWKEEQQGEQAHIATIVYADGSKNYVSASEDGAGSTHRLRLWQQIVQSYSSSYPVRRIPHGMKVLPEADMVCLRYRPYTMEEIETIVTQGHVMPAGVTRFLISGRLLNLKIPLSLLLDPRFDEQEWEAYRQHWASSLRLYAETVYLNEKEFMKVPQQI</sequence>
<keyword evidence="1" id="KW-0808">Transferase</keyword>
<dbReference type="GO" id="GO:0016301">
    <property type="term" value="F:kinase activity"/>
    <property type="evidence" value="ECO:0007669"/>
    <property type="project" value="UniProtKB-KW"/>
</dbReference>
<keyword evidence="4" id="KW-0067">ATP-binding</keyword>
<evidence type="ECO:0000313" key="6">
    <source>
        <dbReference type="EMBL" id="RNB60885.1"/>
    </source>
</evidence>
<dbReference type="InterPro" id="IPR016999">
    <property type="entry name" value="SbnI-like"/>
</dbReference>
<name>A0A3M8BDC3_9BACL</name>
<keyword evidence="2" id="KW-0547">Nucleotide-binding</keyword>
<evidence type="ECO:0000259" key="5">
    <source>
        <dbReference type="SMART" id="SM00470"/>
    </source>
</evidence>
<evidence type="ECO:0000256" key="1">
    <source>
        <dbReference type="ARBA" id="ARBA00022679"/>
    </source>
</evidence>
<feature type="domain" description="ParB-like N-terminal" evidence="5">
    <location>
        <begin position="10"/>
        <end position="98"/>
    </location>
</feature>
<dbReference type="InterPro" id="IPR003115">
    <property type="entry name" value="ParB_N"/>
</dbReference>